<sequence length="399" mass="43874">MRSRWRSRQASAFVDESGVPEVNEGSKEIRVLVLWCDSRAANFGLRVLASGNAELVRRALGDGEVVIDFQDFGPGDSDVSFGTRSILRDLFRSRGPIKSKLRQYDLIVDSGAGDSFTDIYGLKRLAFIAYAHRAISRLGIPLVLAPQTIGPFNSWIGRMVGRRSLRQARLVMSRDSESSAYSAKLGRQADVTATDVVFCLPSAAVASVPVYDVLVNVSGLLWFADDHVDSEKYRRQVTRLVVDLRERGRRPALLAHVIFSPSGHDDADACRDLAHRIRHEHGFDIDVVVPADLIEMRQVLAGASVVVGARMHACLNAMSMGTPAVPWAYSRKFIPLMRDLGWTHAVDLRADAEPVAKTIALISEAPLEAELECVRHAAQERLDDAVRALAGAIPVEQAR</sequence>
<evidence type="ECO:0000259" key="1">
    <source>
        <dbReference type="Pfam" id="PF04230"/>
    </source>
</evidence>
<name>A0A098BGW5_9NOCA</name>
<evidence type="ECO:0000313" key="2">
    <source>
        <dbReference type="EMBL" id="CDZ87432.1"/>
    </source>
</evidence>
<keyword evidence="2" id="KW-0808">Transferase</keyword>
<dbReference type="Pfam" id="PF04230">
    <property type="entry name" value="PS_pyruv_trans"/>
    <property type="match status" value="1"/>
</dbReference>
<dbReference type="PANTHER" id="PTHR36836">
    <property type="entry name" value="COLANIC ACID BIOSYNTHESIS PROTEIN WCAK"/>
    <property type="match status" value="1"/>
</dbReference>
<organism evidence="2 3">
    <name type="scientific">Rhodococcus ruber</name>
    <dbReference type="NCBI Taxonomy" id="1830"/>
    <lineage>
        <taxon>Bacteria</taxon>
        <taxon>Bacillati</taxon>
        <taxon>Actinomycetota</taxon>
        <taxon>Actinomycetes</taxon>
        <taxon>Mycobacteriales</taxon>
        <taxon>Nocardiaceae</taxon>
        <taxon>Rhodococcus</taxon>
    </lineage>
</organism>
<dbReference type="AlphaFoldDB" id="A0A098BGW5"/>
<reference evidence="2 3" key="1">
    <citation type="journal article" date="2014" name="Genome Announc.">
        <title>Draft Genome Sequence of Propane- and Butane-Oxidizing Actinobacterium Rhodococcus ruber IEGM 231.</title>
        <authorList>
            <person name="Ivshina I.B."/>
            <person name="Kuyukina M.S."/>
            <person name="Krivoruchko A.V."/>
            <person name="Barbe V."/>
            <person name="Fischer C."/>
        </authorList>
    </citation>
    <scope>NUCLEOTIDE SEQUENCE [LARGE SCALE GENOMIC DNA]</scope>
</reference>
<protein>
    <submittedName>
        <fullName evidence="2">Polysaccharide pyruvyl transferase</fullName>
    </submittedName>
</protein>
<accession>A0A098BGW5</accession>
<dbReference type="InterPro" id="IPR007345">
    <property type="entry name" value="Polysacch_pyruvyl_Trfase"/>
</dbReference>
<dbReference type="RefSeq" id="WP_230831868.1">
    <property type="nucleotide sequence ID" value="NZ_JAJNCM010000056.1"/>
</dbReference>
<dbReference type="GO" id="GO:0016740">
    <property type="term" value="F:transferase activity"/>
    <property type="evidence" value="ECO:0007669"/>
    <property type="project" value="UniProtKB-KW"/>
</dbReference>
<proteinExistence type="predicted"/>
<dbReference type="EMBL" id="CCSD01000035">
    <property type="protein sequence ID" value="CDZ87432.1"/>
    <property type="molecule type" value="Genomic_DNA"/>
</dbReference>
<dbReference type="PANTHER" id="PTHR36836:SF1">
    <property type="entry name" value="COLANIC ACID BIOSYNTHESIS PROTEIN WCAK"/>
    <property type="match status" value="1"/>
</dbReference>
<feature type="domain" description="Polysaccharide pyruvyl transferase" evidence="1">
    <location>
        <begin position="90"/>
        <end position="330"/>
    </location>
</feature>
<evidence type="ECO:0000313" key="3">
    <source>
        <dbReference type="Proteomes" id="UP000042997"/>
    </source>
</evidence>
<dbReference type="Proteomes" id="UP000042997">
    <property type="component" value="Unassembled WGS sequence"/>
</dbReference>
<gene>
    <name evidence="2" type="ORF">RHRU231_260006</name>
</gene>